<sequence length="151" mass="16835">MANLTRSAKSSGDLDYVRSLVLQHHPRSRGREHNCDAPLRDARAQLVAQAIAVFTQYNASRQSDRLSPLDSKVVPGILMNGTSPTFFKIPVIERLSTHVRHGTYPPTPTIVTFCFPPVLQLPNRPSDGMKPLKVRLDILQCYEAFKTVIGI</sequence>
<keyword evidence="2" id="KW-1185">Reference proteome</keyword>
<evidence type="ECO:0000313" key="2">
    <source>
        <dbReference type="Proteomes" id="UP000305067"/>
    </source>
</evidence>
<proteinExistence type="predicted"/>
<dbReference type="Proteomes" id="UP000305067">
    <property type="component" value="Unassembled WGS sequence"/>
</dbReference>
<accession>A0A5C3QQP3</accession>
<dbReference type="OrthoDB" id="3213671at2759"/>
<protein>
    <submittedName>
        <fullName evidence="1">Uncharacterized protein</fullName>
    </submittedName>
</protein>
<name>A0A5C3QQP3_9AGAR</name>
<reference evidence="1 2" key="1">
    <citation type="journal article" date="2019" name="Nat. Ecol. Evol.">
        <title>Megaphylogeny resolves global patterns of mushroom evolution.</title>
        <authorList>
            <person name="Varga T."/>
            <person name="Krizsan K."/>
            <person name="Foldi C."/>
            <person name="Dima B."/>
            <person name="Sanchez-Garcia M."/>
            <person name="Sanchez-Ramirez S."/>
            <person name="Szollosi G.J."/>
            <person name="Szarkandi J.G."/>
            <person name="Papp V."/>
            <person name="Albert L."/>
            <person name="Andreopoulos W."/>
            <person name="Angelini C."/>
            <person name="Antonin V."/>
            <person name="Barry K.W."/>
            <person name="Bougher N.L."/>
            <person name="Buchanan P."/>
            <person name="Buyck B."/>
            <person name="Bense V."/>
            <person name="Catcheside P."/>
            <person name="Chovatia M."/>
            <person name="Cooper J."/>
            <person name="Damon W."/>
            <person name="Desjardin D."/>
            <person name="Finy P."/>
            <person name="Geml J."/>
            <person name="Haridas S."/>
            <person name="Hughes K."/>
            <person name="Justo A."/>
            <person name="Karasinski D."/>
            <person name="Kautmanova I."/>
            <person name="Kiss B."/>
            <person name="Kocsube S."/>
            <person name="Kotiranta H."/>
            <person name="LaButti K.M."/>
            <person name="Lechner B.E."/>
            <person name="Liimatainen K."/>
            <person name="Lipzen A."/>
            <person name="Lukacs Z."/>
            <person name="Mihaltcheva S."/>
            <person name="Morgado L.N."/>
            <person name="Niskanen T."/>
            <person name="Noordeloos M.E."/>
            <person name="Ohm R.A."/>
            <person name="Ortiz-Santana B."/>
            <person name="Ovrebo C."/>
            <person name="Racz N."/>
            <person name="Riley R."/>
            <person name="Savchenko A."/>
            <person name="Shiryaev A."/>
            <person name="Soop K."/>
            <person name="Spirin V."/>
            <person name="Szebenyi C."/>
            <person name="Tomsovsky M."/>
            <person name="Tulloss R.E."/>
            <person name="Uehling J."/>
            <person name="Grigoriev I.V."/>
            <person name="Vagvolgyi C."/>
            <person name="Papp T."/>
            <person name="Martin F.M."/>
            <person name="Miettinen O."/>
            <person name="Hibbett D.S."/>
            <person name="Nagy L.G."/>
        </authorList>
    </citation>
    <scope>NUCLEOTIDE SEQUENCE [LARGE SCALE GENOMIC DNA]</scope>
    <source>
        <strain evidence="1 2">CBS 309.79</strain>
    </source>
</reference>
<dbReference type="EMBL" id="ML178821">
    <property type="protein sequence ID" value="TFL02851.1"/>
    <property type="molecule type" value="Genomic_DNA"/>
</dbReference>
<gene>
    <name evidence="1" type="ORF">BDV98DRAFT_564938</name>
</gene>
<evidence type="ECO:0000313" key="1">
    <source>
        <dbReference type="EMBL" id="TFL02851.1"/>
    </source>
</evidence>
<dbReference type="AlphaFoldDB" id="A0A5C3QQP3"/>
<organism evidence="1 2">
    <name type="scientific">Pterulicium gracile</name>
    <dbReference type="NCBI Taxonomy" id="1884261"/>
    <lineage>
        <taxon>Eukaryota</taxon>
        <taxon>Fungi</taxon>
        <taxon>Dikarya</taxon>
        <taxon>Basidiomycota</taxon>
        <taxon>Agaricomycotina</taxon>
        <taxon>Agaricomycetes</taxon>
        <taxon>Agaricomycetidae</taxon>
        <taxon>Agaricales</taxon>
        <taxon>Pleurotineae</taxon>
        <taxon>Pterulaceae</taxon>
        <taxon>Pterulicium</taxon>
    </lineage>
</organism>